<dbReference type="NCBIfam" id="TIGR01764">
    <property type="entry name" value="excise"/>
    <property type="match status" value="1"/>
</dbReference>
<dbReference type="PROSITE" id="PS51866">
    <property type="entry name" value="MOP"/>
    <property type="match status" value="1"/>
</dbReference>
<dbReference type="InterPro" id="IPR010093">
    <property type="entry name" value="SinI_DNA-bd"/>
</dbReference>
<dbReference type="GO" id="GO:0015689">
    <property type="term" value="P:molybdate ion transport"/>
    <property type="evidence" value="ECO:0007669"/>
    <property type="project" value="InterPro"/>
</dbReference>
<organism evidence="4">
    <name type="scientific">Acidobacterium capsulatum</name>
    <dbReference type="NCBI Taxonomy" id="33075"/>
    <lineage>
        <taxon>Bacteria</taxon>
        <taxon>Pseudomonadati</taxon>
        <taxon>Acidobacteriota</taxon>
        <taxon>Terriglobia</taxon>
        <taxon>Terriglobales</taxon>
        <taxon>Acidobacteriaceae</taxon>
        <taxon>Acidobacterium</taxon>
    </lineage>
</organism>
<reference evidence="4" key="1">
    <citation type="journal article" date="2020" name="mSystems">
        <title>Genome- and Community-Level Interaction Insights into Carbon Utilization and Element Cycling Functions of Hydrothermarchaeota in Hydrothermal Sediment.</title>
        <authorList>
            <person name="Zhou Z."/>
            <person name="Liu Y."/>
            <person name="Xu W."/>
            <person name="Pan J."/>
            <person name="Luo Z.H."/>
            <person name="Li M."/>
        </authorList>
    </citation>
    <scope>NUCLEOTIDE SEQUENCE [LARGE SCALE GENOMIC DNA]</scope>
    <source>
        <strain evidence="4">SpSt-855</strain>
    </source>
</reference>
<dbReference type="SUPFAM" id="SSF50331">
    <property type="entry name" value="MOP-like"/>
    <property type="match status" value="1"/>
</dbReference>
<dbReference type="EMBL" id="DTKL01000059">
    <property type="protein sequence ID" value="HGY94865.1"/>
    <property type="molecule type" value="Genomic_DNA"/>
</dbReference>
<dbReference type="GO" id="GO:0003677">
    <property type="term" value="F:DNA binding"/>
    <property type="evidence" value="ECO:0007669"/>
    <property type="project" value="InterPro"/>
</dbReference>
<keyword evidence="1 2" id="KW-0500">Molybdenum</keyword>
<feature type="domain" description="Mop" evidence="3">
    <location>
        <begin position="67"/>
        <end position="132"/>
    </location>
</feature>
<dbReference type="InterPro" id="IPR005116">
    <property type="entry name" value="Transp-assoc_OB_typ1"/>
</dbReference>
<name>A0A7V4XTL5_9BACT</name>
<dbReference type="Pfam" id="PF03459">
    <property type="entry name" value="TOBE"/>
    <property type="match status" value="1"/>
</dbReference>
<proteinExistence type="predicted"/>
<dbReference type="InterPro" id="IPR008995">
    <property type="entry name" value="Mo/tungstate-bd_C_term_dom"/>
</dbReference>
<dbReference type="NCBIfam" id="TIGR00638">
    <property type="entry name" value="Mop"/>
    <property type="match status" value="1"/>
</dbReference>
<dbReference type="InterPro" id="IPR004606">
    <property type="entry name" value="Mop_domain"/>
</dbReference>
<protein>
    <submittedName>
        <fullName evidence="4">Helix-turn-helix domain-containing protein</fullName>
    </submittedName>
</protein>
<comment type="caution">
    <text evidence="4">The sequence shown here is derived from an EMBL/GenBank/DDBJ whole genome shotgun (WGS) entry which is preliminary data.</text>
</comment>
<evidence type="ECO:0000256" key="2">
    <source>
        <dbReference type="PROSITE-ProRule" id="PRU01213"/>
    </source>
</evidence>
<dbReference type="Pfam" id="PF12728">
    <property type="entry name" value="HTH_17"/>
    <property type="match status" value="1"/>
</dbReference>
<sequence>MAAVLSPREAALRLGISYPTMKQWIYQGKIKAVKTPGGHYRIPESELDSLLHKAKRPETPKREMMRTLSGRNQLVGRIVELKIDGLLAQVKLSIGGQIINSIITADAAREMQLKVGETVAALIKSTEVMVLRV</sequence>
<dbReference type="InterPro" id="IPR009061">
    <property type="entry name" value="DNA-bd_dom_put_sf"/>
</dbReference>
<dbReference type="Gene3D" id="2.40.50.100">
    <property type="match status" value="1"/>
</dbReference>
<dbReference type="AlphaFoldDB" id="A0A7V4XTL5"/>
<gene>
    <name evidence="4" type="ORF">ENW50_09325</name>
</gene>
<accession>A0A7V4XTL5</accession>
<dbReference type="CDD" id="cd04762">
    <property type="entry name" value="HTH_MerR-trunc"/>
    <property type="match status" value="1"/>
</dbReference>
<evidence type="ECO:0000256" key="1">
    <source>
        <dbReference type="ARBA" id="ARBA00022505"/>
    </source>
</evidence>
<evidence type="ECO:0000313" key="4">
    <source>
        <dbReference type="EMBL" id="HGY94865.1"/>
    </source>
</evidence>
<evidence type="ECO:0000259" key="3">
    <source>
        <dbReference type="PROSITE" id="PS51866"/>
    </source>
</evidence>
<dbReference type="SUPFAM" id="SSF46955">
    <property type="entry name" value="Putative DNA-binding domain"/>
    <property type="match status" value="1"/>
</dbReference>
<dbReference type="InterPro" id="IPR041657">
    <property type="entry name" value="HTH_17"/>
</dbReference>
<dbReference type="Gene3D" id="1.10.1660.10">
    <property type="match status" value="1"/>
</dbReference>